<protein>
    <submittedName>
        <fullName evidence="1">Uncharacterized protein</fullName>
    </submittedName>
</protein>
<reference evidence="1" key="2">
    <citation type="journal article" date="2015" name="Fish Shellfish Immunol.">
        <title>Early steps in the European eel (Anguilla anguilla)-Vibrio vulnificus interaction in the gills: Role of the RtxA13 toxin.</title>
        <authorList>
            <person name="Callol A."/>
            <person name="Pajuelo D."/>
            <person name="Ebbesson L."/>
            <person name="Teles M."/>
            <person name="MacKenzie S."/>
            <person name="Amaro C."/>
        </authorList>
    </citation>
    <scope>NUCLEOTIDE SEQUENCE</scope>
</reference>
<accession>A0A0E9RDI8</accession>
<evidence type="ECO:0000313" key="1">
    <source>
        <dbReference type="EMBL" id="JAH26545.1"/>
    </source>
</evidence>
<dbReference type="EMBL" id="GBXM01082032">
    <property type="protein sequence ID" value="JAH26545.1"/>
    <property type="molecule type" value="Transcribed_RNA"/>
</dbReference>
<reference evidence="1" key="1">
    <citation type="submission" date="2014-11" db="EMBL/GenBank/DDBJ databases">
        <authorList>
            <person name="Amaro Gonzalez C."/>
        </authorList>
    </citation>
    <scope>NUCLEOTIDE SEQUENCE</scope>
</reference>
<name>A0A0E9RDI8_ANGAN</name>
<organism evidence="1">
    <name type="scientific">Anguilla anguilla</name>
    <name type="common">European freshwater eel</name>
    <name type="synonym">Muraena anguilla</name>
    <dbReference type="NCBI Taxonomy" id="7936"/>
    <lineage>
        <taxon>Eukaryota</taxon>
        <taxon>Metazoa</taxon>
        <taxon>Chordata</taxon>
        <taxon>Craniata</taxon>
        <taxon>Vertebrata</taxon>
        <taxon>Euteleostomi</taxon>
        <taxon>Actinopterygii</taxon>
        <taxon>Neopterygii</taxon>
        <taxon>Teleostei</taxon>
        <taxon>Anguilliformes</taxon>
        <taxon>Anguillidae</taxon>
        <taxon>Anguilla</taxon>
    </lineage>
</organism>
<proteinExistence type="predicted"/>
<sequence length="12" mass="1408">MKQQCPDCKTLL</sequence>